<keyword evidence="15" id="KW-0472">Membrane</keyword>
<dbReference type="GO" id="GO:0071555">
    <property type="term" value="P:cell wall organization"/>
    <property type="evidence" value="ECO:0007669"/>
    <property type="project" value="UniProtKB-KW"/>
</dbReference>
<feature type="domain" description="Penicillin-binding protein transpeptidase" evidence="16">
    <location>
        <begin position="342"/>
        <end position="593"/>
    </location>
</feature>
<evidence type="ECO:0000259" key="16">
    <source>
        <dbReference type="Pfam" id="PF00905"/>
    </source>
</evidence>
<dbReference type="AlphaFoldDB" id="A0A9X4ADF5"/>
<keyword evidence="3" id="KW-0121">Carboxypeptidase</keyword>
<keyword evidence="6" id="KW-0808">Transferase</keyword>
<feature type="domain" description="Glycosyl transferase family 51" evidence="17">
    <location>
        <begin position="73"/>
        <end position="248"/>
    </location>
</feature>
<name>A0A9X4ADF5_9BACI</name>
<keyword evidence="9" id="KW-0573">Peptidoglycan synthesis</keyword>
<dbReference type="PANTHER" id="PTHR32282">
    <property type="entry name" value="BINDING PROTEIN TRANSPEPTIDASE, PUTATIVE-RELATED"/>
    <property type="match status" value="1"/>
</dbReference>
<dbReference type="GO" id="GO:0009252">
    <property type="term" value="P:peptidoglycan biosynthetic process"/>
    <property type="evidence" value="ECO:0007669"/>
    <property type="project" value="UniProtKB-KW"/>
</dbReference>
<dbReference type="InterPro" id="IPR050396">
    <property type="entry name" value="Glycosyltr_51/Transpeptidase"/>
</dbReference>
<feature type="compositionally biased region" description="Polar residues" evidence="14">
    <location>
        <begin position="857"/>
        <end position="866"/>
    </location>
</feature>
<dbReference type="GO" id="GO:0008658">
    <property type="term" value="F:penicillin binding"/>
    <property type="evidence" value="ECO:0007669"/>
    <property type="project" value="InterPro"/>
</dbReference>
<gene>
    <name evidence="18" type="ORF">NC799_00240</name>
</gene>
<evidence type="ECO:0000256" key="12">
    <source>
        <dbReference type="ARBA" id="ARBA00034000"/>
    </source>
</evidence>
<feature type="compositionally biased region" description="Acidic residues" evidence="14">
    <location>
        <begin position="832"/>
        <end position="845"/>
    </location>
</feature>
<evidence type="ECO:0000256" key="13">
    <source>
        <dbReference type="ARBA" id="ARBA00049902"/>
    </source>
</evidence>
<evidence type="ECO:0000313" key="19">
    <source>
        <dbReference type="Proteomes" id="UP001145069"/>
    </source>
</evidence>
<dbReference type="GO" id="GO:0030288">
    <property type="term" value="C:outer membrane-bounded periplasmic space"/>
    <property type="evidence" value="ECO:0007669"/>
    <property type="project" value="TreeGrafter"/>
</dbReference>
<dbReference type="EMBL" id="JAMQKC010000001">
    <property type="protein sequence ID" value="MDC3415342.1"/>
    <property type="molecule type" value="Genomic_DNA"/>
</dbReference>
<evidence type="ECO:0000313" key="18">
    <source>
        <dbReference type="EMBL" id="MDC3415342.1"/>
    </source>
</evidence>
<dbReference type="Gene3D" id="3.40.710.10">
    <property type="entry name" value="DD-peptidase/beta-lactamase superfamily"/>
    <property type="match status" value="1"/>
</dbReference>
<dbReference type="RefSeq" id="WP_272444310.1">
    <property type="nucleotide sequence ID" value="NZ_JAMQKC010000001.1"/>
</dbReference>
<evidence type="ECO:0000256" key="4">
    <source>
        <dbReference type="ARBA" id="ARBA00022670"/>
    </source>
</evidence>
<feature type="compositionally biased region" description="Basic and acidic residues" evidence="14">
    <location>
        <begin position="768"/>
        <end position="791"/>
    </location>
</feature>
<feature type="transmembrane region" description="Helical" evidence="15">
    <location>
        <begin position="26"/>
        <end position="50"/>
    </location>
</feature>
<keyword evidence="15" id="KW-0812">Transmembrane</keyword>
<keyword evidence="19" id="KW-1185">Reference proteome</keyword>
<evidence type="ECO:0000256" key="6">
    <source>
        <dbReference type="ARBA" id="ARBA00022679"/>
    </source>
</evidence>
<keyword evidence="8" id="KW-0133">Cell shape</keyword>
<dbReference type="Proteomes" id="UP001145069">
    <property type="component" value="Unassembled WGS sequence"/>
</dbReference>
<evidence type="ECO:0000256" key="11">
    <source>
        <dbReference type="ARBA" id="ARBA00023316"/>
    </source>
</evidence>
<organism evidence="18 19">
    <name type="scientific">Aquibacillus salsiterrae</name>
    <dbReference type="NCBI Taxonomy" id="2950439"/>
    <lineage>
        <taxon>Bacteria</taxon>
        <taxon>Bacillati</taxon>
        <taxon>Bacillota</taxon>
        <taxon>Bacilli</taxon>
        <taxon>Bacillales</taxon>
        <taxon>Bacillaceae</taxon>
        <taxon>Aquibacillus</taxon>
    </lineage>
</organism>
<reference evidence="18" key="1">
    <citation type="submission" date="2022-06" db="EMBL/GenBank/DDBJ databases">
        <title>Aquibacillus sp. a new bacterium isolated from soil saline samples.</title>
        <authorList>
            <person name="Galisteo C."/>
            <person name="De La Haba R."/>
            <person name="Sanchez-Porro C."/>
            <person name="Ventosa A."/>
        </authorList>
    </citation>
    <scope>NUCLEOTIDE SEQUENCE</scope>
    <source>
        <strain evidence="18">3ASR75-54</strain>
    </source>
</reference>
<dbReference type="InterPro" id="IPR023346">
    <property type="entry name" value="Lysozyme-like_dom_sf"/>
</dbReference>
<comment type="caution">
    <text evidence="18">The sequence shown here is derived from an EMBL/GenBank/DDBJ whole genome shotgun (WGS) entry which is preliminary data.</text>
</comment>
<dbReference type="NCBIfam" id="TIGR02074">
    <property type="entry name" value="PBP_1a_fam"/>
    <property type="match status" value="1"/>
</dbReference>
<dbReference type="Pfam" id="PF00912">
    <property type="entry name" value="Transgly"/>
    <property type="match status" value="1"/>
</dbReference>
<evidence type="ECO:0000256" key="2">
    <source>
        <dbReference type="ARBA" id="ARBA00007739"/>
    </source>
</evidence>
<evidence type="ECO:0000256" key="15">
    <source>
        <dbReference type="SAM" id="Phobius"/>
    </source>
</evidence>
<evidence type="ECO:0000256" key="7">
    <source>
        <dbReference type="ARBA" id="ARBA00022801"/>
    </source>
</evidence>
<dbReference type="Gene3D" id="1.10.3810.10">
    <property type="entry name" value="Biosynthetic peptidoglycan transglycosylase-like"/>
    <property type="match status" value="1"/>
</dbReference>
<accession>A0A9X4ADF5</accession>
<dbReference type="InterPro" id="IPR012338">
    <property type="entry name" value="Beta-lactam/transpept-like"/>
</dbReference>
<dbReference type="InterPro" id="IPR001264">
    <property type="entry name" value="Glyco_trans_51"/>
</dbReference>
<evidence type="ECO:0000256" key="5">
    <source>
        <dbReference type="ARBA" id="ARBA00022676"/>
    </source>
</evidence>
<dbReference type="GO" id="GO:0008360">
    <property type="term" value="P:regulation of cell shape"/>
    <property type="evidence" value="ECO:0007669"/>
    <property type="project" value="UniProtKB-KW"/>
</dbReference>
<evidence type="ECO:0000256" key="14">
    <source>
        <dbReference type="SAM" id="MobiDB-lite"/>
    </source>
</evidence>
<evidence type="ECO:0000259" key="17">
    <source>
        <dbReference type="Pfam" id="PF00912"/>
    </source>
</evidence>
<keyword evidence="4" id="KW-0645">Protease</keyword>
<keyword evidence="7" id="KW-0378">Hydrolase</keyword>
<dbReference type="InterPro" id="IPR036950">
    <property type="entry name" value="PBP_transglycosylase"/>
</dbReference>
<comment type="similarity">
    <text evidence="1">In the C-terminal section; belongs to the transpeptidase family.</text>
</comment>
<keyword evidence="5" id="KW-0328">Glycosyltransferase</keyword>
<evidence type="ECO:0000256" key="8">
    <source>
        <dbReference type="ARBA" id="ARBA00022960"/>
    </source>
</evidence>
<comment type="similarity">
    <text evidence="2">In the N-terminal section; belongs to the glycosyltransferase 51 family.</text>
</comment>
<dbReference type="GO" id="GO:0008955">
    <property type="term" value="F:peptidoglycan glycosyltransferase activity"/>
    <property type="evidence" value="ECO:0007669"/>
    <property type="project" value="UniProtKB-EC"/>
</dbReference>
<comment type="catalytic activity">
    <reaction evidence="13">
        <text>[GlcNAc-(1-&gt;4)-Mur2Ac(oyl-L-Ala-gamma-D-Glu-L-Lys-D-Ala-D-Ala)](n)-di-trans,octa-cis-undecaprenyl diphosphate + beta-D-GlcNAc-(1-&gt;4)-Mur2Ac(oyl-L-Ala-gamma-D-Glu-L-Lys-D-Ala-D-Ala)-di-trans,octa-cis-undecaprenyl diphosphate = [GlcNAc-(1-&gt;4)-Mur2Ac(oyl-L-Ala-gamma-D-Glu-L-Lys-D-Ala-D-Ala)](n+1)-di-trans,octa-cis-undecaprenyl diphosphate + di-trans,octa-cis-undecaprenyl diphosphate + H(+)</text>
        <dbReference type="Rhea" id="RHEA:23708"/>
        <dbReference type="Rhea" id="RHEA-COMP:9602"/>
        <dbReference type="Rhea" id="RHEA-COMP:9603"/>
        <dbReference type="ChEBI" id="CHEBI:15378"/>
        <dbReference type="ChEBI" id="CHEBI:58405"/>
        <dbReference type="ChEBI" id="CHEBI:60033"/>
        <dbReference type="ChEBI" id="CHEBI:78435"/>
        <dbReference type="EC" id="2.4.99.28"/>
    </reaction>
</comment>
<keyword evidence="10" id="KW-0511">Multifunctional enzyme</keyword>
<dbReference type="Pfam" id="PF00905">
    <property type="entry name" value="Transpeptidase"/>
    <property type="match status" value="1"/>
</dbReference>
<dbReference type="FunFam" id="1.10.3810.10:FF:000001">
    <property type="entry name" value="Penicillin-binding protein 1A"/>
    <property type="match status" value="1"/>
</dbReference>
<dbReference type="PANTHER" id="PTHR32282:SF29">
    <property type="entry name" value="PENICILLIN-BINDING PROTEIN 1A"/>
    <property type="match status" value="1"/>
</dbReference>
<comment type="catalytic activity">
    <reaction evidence="12">
        <text>Preferential cleavage: (Ac)2-L-Lys-D-Ala-|-D-Ala. Also transpeptidation of peptidyl-alanyl moieties that are N-acyl substituents of D-alanine.</text>
        <dbReference type="EC" id="3.4.16.4"/>
    </reaction>
</comment>
<evidence type="ECO:0000256" key="1">
    <source>
        <dbReference type="ARBA" id="ARBA00007090"/>
    </source>
</evidence>
<protein>
    <submittedName>
        <fullName evidence="18">PBP1A family penicillin-binding protein</fullName>
    </submittedName>
</protein>
<dbReference type="SUPFAM" id="SSF56601">
    <property type="entry name" value="beta-lactamase/transpeptidase-like"/>
    <property type="match status" value="1"/>
</dbReference>
<proteinExistence type="inferred from homology"/>
<sequence>MANNSQSRTARRQQRKKSKKPILKKIFLFLLVIGLVAGIGVGGLFTYYIMGAPSINEALLIDPTSTKVRDMDGEVFADLGDQKRTKISYDDLPQQLIDAVIATEDARFFSHIGIDFKRIGGAILANVSNGFGSEGASTITQQVVKRSFLTPDKTIKRKVQEQWLALKLDRQYDKKTILEMYLNKIYYGSGAYGIAKAAETYFGKTDLQSLTLPEAALLAGLPQRPSAYDPTVNPDLAQERMETVLDLMVLHDKITKQEAEEAKKVNVESLLNQQKKDETPYEAFLQKVADEVEEKLGINIYNEGVDVYTTIDQNAQKRVELLLSNSEDNPIEYPDSKLQVGLTVLDTKSGAIRAIGGGRNRENNNGWNYAYHGNGRQPGSTMKPITAYGPAIETKQWSTYHQINDDKPFDVAGSDSKIENWNRKYQGWMSIRNALQWSLNVPAVKTLEEVGYSEAQSFAEKLGIQFADDRMTIRDAIGGTATGVTPVELAGAYRAFANEGIYNEPYAVTKVVYNDGRTVELKSEPEAVMSDYTAYMITDMLKTVVNSGTGKTAKVPGLPMAGKTGTTNLENKEGSPDSWFSGYTTNYTIGVWTGYDDQKQVIPNTSIAQQLFRYTMEYISKNIDTPDFTRPSSVVAVEVEKGTNPAKLPSEYTPENERITELFVRDNVPTEVSGRYDRIAPVENLTATYNEEKEIIEVSWDYPADDDTPVSFEISAGANGSLTKLATIKDKKLEISKVDKDIVYQIEIVVVNDDNSENRSEPATVEIEIPKQTETDKDKDKSEEDNQKENGEEPPDGTDGTETDEQTDEPEPNQEDNTEGSEDNPTDPNQEGTDDSTGDGNEENDPGSILDGIGSTIKPNRNKVTV</sequence>
<keyword evidence="11" id="KW-0961">Cell wall biogenesis/degradation</keyword>
<dbReference type="SUPFAM" id="SSF53955">
    <property type="entry name" value="Lysozyme-like"/>
    <property type="match status" value="1"/>
</dbReference>
<evidence type="ECO:0000256" key="10">
    <source>
        <dbReference type="ARBA" id="ARBA00023268"/>
    </source>
</evidence>
<feature type="compositionally biased region" description="Acidic residues" evidence="14">
    <location>
        <begin position="792"/>
        <end position="825"/>
    </location>
</feature>
<evidence type="ECO:0000256" key="3">
    <source>
        <dbReference type="ARBA" id="ARBA00022645"/>
    </source>
</evidence>
<feature type="region of interest" description="Disordered" evidence="14">
    <location>
        <begin position="755"/>
        <end position="866"/>
    </location>
</feature>
<evidence type="ECO:0000256" key="9">
    <source>
        <dbReference type="ARBA" id="ARBA00022984"/>
    </source>
</evidence>
<dbReference type="InterPro" id="IPR001460">
    <property type="entry name" value="PCN-bd_Tpept"/>
</dbReference>
<keyword evidence="15" id="KW-1133">Transmembrane helix</keyword>
<dbReference type="GO" id="GO:0009002">
    <property type="term" value="F:serine-type D-Ala-D-Ala carboxypeptidase activity"/>
    <property type="evidence" value="ECO:0007669"/>
    <property type="project" value="UniProtKB-EC"/>
</dbReference>
<dbReference type="GO" id="GO:0006508">
    <property type="term" value="P:proteolysis"/>
    <property type="evidence" value="ECO:0007669"/>
    <property type="project" value="UniProtKB-KW"/>
</dbReference>